<dbReference type="EMBL" id="JADEXQ010000004">
    <property type="protein sequence ID" value="MBE9028509.1"/>
    <property type="molecule type" value="Genomic_DNA"/>
</dbReference>
<dbReference type="Pfam" id="PF10847">
    <property type="entry name" value="DUF2656"/>
    <property type="match status" value="1"/>
</dbReference>
<dbReference type="Proteomes" id="UP000625316">
    <property type="component" value="Unassembled WGS sequence"/>
</dbReference>
<organism evidence="1 2">
    <name type="scientific">Romeriopsis navalis LEGE 11480</name>
    <dbReference type="NCBI Taxonomy" id="2777977"/>
    <lineage>
        <taxon>Bacteria</taxon>
        <taxon>Bacillati</taxon>
        <taxon>Cyanobacteriota</taxon>
        <taxon>Cyanophyceae</taxon>
        <taxon>Leptolyngbyales</taxon>
        <taxon>Leptolyngbyaceae</taxon>
        <taxon>Romeriopsis</taxon>
        <taxon>Romeriopsis navalis</taxon>
    </lineage>
</organism>
<evidence type="ECO:0000313" key="1">
    <source>
        <dbReference type="EMBL" id="MBE9028509.1"/>
    </source>
</evidence>
<gene>
    <name evidence="1" type="ORF">IQ266_01900</name>
</gene>
<dbReference type="RefSeq" id="WP_264323333.1">
    <property type="nucleotide sequence ID" value="NZ_JADEXQ010000004.1"/>
</dbReference>
<reference evidence="1" key="1">
    <citation type="submission" date="2020-10" db="EMBL/GenBank/DDBJ databases">
        <authorList>
            <person name="Castelo-Branco R."/>
            <person name="Eusebio N."/>
            <person name="Adriana R."/>
            <person name="Vieira A."/>
            <person name="Brugerolle De Fraissinette N."/>
            <person name="Rezende De Castro R."/>
            <person name="Schneider M.P."/>
            <person name="Vasconcelos V."/>
            <person name="Leao P.N."/>
        </authorList>
    </citation>
    <scope>NUCLEOTIDE SEQUENCE</scope>
    <source>
        <strain evidence="1">LEGE 11480</strain>
    </source>
</reference>
<evidence type="ECO:0000313" key="2">
    <source>
        <dbReference type="Proteomes" id="UP000625316"/>
    </source>
</evidence>
<accession>A0A928VMD6</accession>
<protein>
    <submittedName>
        <fullName evidence="1">DUF2656 family protein</fullName>
    </submittedName>
</protein>
<comment type="caution">
    <text evidence="1">The sequence shown here is derived from an EMBL/GenBank/DDBJ whole genome shotgun (WGS) entry which is preliminary data.</text>
</comment>
<sequence length="147" mass="15891">MRFLLSHNYSIPETAAPALSITEFCTIFQTHLSTAMNHACQVQALEHPHWRCEIITEADANIVGAALVKSLATSREAQLGKAINYKVLALGGLKTTPATSTNPSALQTGEWGVDVVETPDADSFLQTLGWDKLTAGRSAEELFQFSS</sequence>
<keyword evidence="2" id="KW-1185">Reference proteome</keyword>
<dbReference type="AlphaFoldDB" id="A0A928VMD6"/>
<dbReference type="InterPro" id="IPR020325">
    <property type="entry name" value="Uncharacterised_16.1kDa"/>
</dbReference>
<name>A0A928VMD6_9CYAN</name>
<proteinExistence type="predicted"/>